<feature type="compositionally biased region" description="Low complexity" evidence="2">
    <location>
        <begin position="156"/>
        <end position="168"/>
    </location>
</feature>
<feature type="region of interest" description="Disordered" evidence="2">
    <location>
        <begin position="1"/>
        <end position="57"/>
    </location>
</feature>
<dbReference type="PANTHER" id="PTHR47431">
    <property type="entry name" value="ZN(II)2CYS6 TRANSCRIPTION FACTOR (EUROFUNG)-RELATED"/>
    <property type="match status" value="1"/>
</dbReference>
<dbReference type="SUPFAM" id="SSF57701">
    <property type="entry name" value="Zn2/Cys6 DNA-binding domain"/>
    <property type="match status" value="1"/>
</dbReference>
<dbReference type="EMBL" id="NJEU01001805">
    <property type="protein sequence ID" value="PHH60497.1"/>
    <property type="molecule type" value="Genomic_DNA"/>
</dbReference>
<proteinExistence type="predicted"/>
<dbReference type="GO" id="GO:0008270">
    <property type="term" value="F:zinc ion binding"/>
    <property type="evidence" value="ECO:0007669"/>
    <property type="project" value="InterPro"/>
</dbReference>
<gene>
    <name evidence="4" type="ORF">CDD82_2296</name>
</gene>
<feature type="domain" description="Zn(2)-C6 fungal-type" evidence="3">
    <location>
        <begin position="61"/>
        <end position="90"/>
    </location>
</feature>
<dbReference type="CDD" id="cd12148">
    <property type="entry name" value="fungal_TF_MHR"/>
    <property type="match status" value="1"/>
</dbReference>
<evidence type="ECO:0000313" key="5">
    <source>
        <dbReference type="Proteomes" id="UP000224854"/>
    </source>
</evidence>
<feature type="region of interest" description="Disordered" evidence="2">
    <location>
        <begin position="92"/>
        <end position="168"/>
    </location>
</feature>
<dbReference type="InterPro" id="IPR036864">
    <property type="entry name" value="Zn2-C6_fun-type_DNA-bd_sf"/>
</dbReference>
<dbReference type="InterPro" id="IPR001138">
    <property type="entry name" value="Zn2Cys6_DnaBD"/>
</dbReference>
<dbReference type="SMART" id="SM00066">
    <property type="entry name" value="GAL4"/>
    <property type="match status" value="1"/>
</dbReference>
<dbReference type="PANTHER" id="PTHR47431:SF1">
    <property type="entry name" value="ZN(II)2CYS6 TRANSCRIPTION FACTOR (EUROFUNG)"/>
    <property type="match status" value="1"/>
</dbReference>
<organism evidence="4 5">
    <name type="scientific">Ophiocordyceps australis</name>
    <dbReference type="NCBI Taxonomy" id="1399860"/>
    <lineage>
        <taxon>Eukaryota</taxon>
        <taxon>Fungi</taxon>
        <taxon>Dikarya</taxon>
        <taxon>Ascomycota</taxon>
        <taxon>Pezizomycotina</taxon>
        <taxon>Sordariomycetes</taxon>
        <taxon>Hypocreomycetidae</taxon>
        <taxon>Hypocreales</taxon>
        <taxon>Ophiocordycipitaceae</taxon>
        <taxon>Ophiocordyceps</taxon>
    </lineage>
</organism>
<reference evidence="4 5" key="1">
    <citation type="submission" date="2017-06" db="EMBL/GenBank/DDBJ databases">
        <title>Ant-infecting Ophiocordyceps genomes reveal a high diversity of potential behavioral manipulation genes and a possible major role for enterotoxins.</title>
        <authorList>
            <person name="De Bekker C."/>
            <person name="Evans H.C."/>
            <person name="Brachmann A."/>
            <person name="Hughes D.P."/>
        </authorList>
    </citation>
    <scope>NUCLEOTIDE SEQUENCE [LARGE SCALE GENOMIC DNA]</scope>
    <source>
        <strain evidence="4 5">1348a</strain>
    </source>
</reference>
<feature type="compositionally biased region" description="Low complexity" evidence="2">
    <location>
        <begin position="24"/>
        <end position="36"/>
    </location>
</feature>
<keyword evidence="5" id="KW-1185">Reference proteome</keyword>
<feature type="compositionally biased region" description="Polar residues" evidence="2">
    <location>
        <begin position="103"/>
        <end position="117"/>
    </location>
</feature>
<dbReference type="OrthoDB" id="5367487at2759"/>
<dbReference type="Proteomes" id="UP000224854">
    <property type="component" value="Unassembled WGS sequence"/>
</dbReference>
<dbReference type="PROSITE" id="PS50048">
    <property type="entry name" value="ZN2_CY6_FUNGAL_2"/>
    <property type="match status" value="1"/>
</dbReference>
<dbReference type="PROSITE" id="PS00463">
    <property type="entry name" value="ZN2_CY6_FUNGAL_1"/>
    <property type="match status" value="1"/>
</dbReference>
<dbReference type="CDD" id="cd00067">
    <property type="entry name" value="GAL4"/>
    <property type="match status" value="1"/>
</dbReference>
<evidence type="ECO:0000256" key="1">
    <source>
        <dbReference type="ARBA" id="ARBA00023242"/>
    </source>
</evidence>
<sequence length="365" mass="39100">MASLNPADVPLPDNDVFQQAEPMSGSSSASSVTSTTARMGEAPGDSSAEGGRSRETTVPAACLACRSKHLKCDGQNPCVRCMASQSECTYVPSRRGFKGPRRSTVQNPNKRQATSPPDVSDCPMLLGSRSGGGYASSSTGTPASSLIMTGTPAHTPGSGSDPGSDGAPSQMQLYKSYCSVTGIDPVGYAMAHNAPPGHAMPPPPPLLPVKTLAERCLDSYYHHFFAAHPFVLPRDHMARLAREVPDMSLALEPLLAAMRWVGALFIDVGASRDSLFDDAYRIVFTPAHERRRDGFLLQAMIVLIVGLDGCCQQDRAREILGEAERLALEIDINTRPFATLHGHGVPVLEESWRRTCASRHQFPAL</sequence>
<feature type="compositionally biased region" description="Low complexity" evidence="2">
    <location>
        <begin position="135"/>
        <end position="145"/>
    </location>
</feature>
<comment type="caution">
    <text evidence="4">The sequence shown here is derived from an EMBL/GenBank/DDBJ whole genome shotgun (WGS) entry which is preliminary data.</text>
</comment>
<dbReference type="GO" id="GO:0000981">
    <property type="term" value="F:DNA-binding transcription factor activity, RNA polymerase II-specific"/>
    <property type="evidence" value="ECO:0007669"/>
    <property type="project" value="InterPro"/>
</dbReference>
<dbReference type="Pfam" id="PF00172">
    <property type="entry name" value="Zn_clus"/>
    <property type="match status" value="1"/>
</dbReference>
<accession>A0A2C5XVM0</accession>
<evidence type="ECO:0000259" key="3">
    <source>
        <dbReference type="PROSITE" id="PS50048"/>
    </source>
</evidence>
<evidence type="ECO:0000256" key="2">
    <source>
        <dbReference type="SAM" id="MobiDB-lite"/>
    </source>
</evidence>
<dbReference type="Gene3D" id="4.10.240.10">
    <property type="entry name" value="Zn(2)-C6 fungal-type DNA-binding domain"/>
    <property type="match status" value="1"/>
</dbReference>
<protein>
    <recommendedName>
        <fullName evidence="3">Zn(2)-C6 fungal-type domain-containing protein</fullName>
    </recommendedName>
</protein>
<name>A0A2C5XVM0_9HYPO</name>
<dbReference type="AlphaFoldDB" id="A0A2C5XVM0"/>
<evidence type="ECO:0000313" key="4">
    <source>
        <dbReference type="EMBL" id="PHH60497.1"/>
    </source>
</evidence>
<keyword evidence="1" id="KW-0539">Nucleus</keyword>